<reference evidence="3" key="1">
    <citation type="submission" date="2018-07" db="EMBL/GenBank/DDBJ databases">
        <authorList>
            <person name="Quirk P.G."/>
            <person name="Krulwich T.A."/>
        </authorList>
    </citation>
    <scope>NUCLEOTIDE SEQUENCE</scope>
    <source>
        <strain evidence="3">Anand</strain>
    </source>
</reference>
<feature type="compositionally biased region" description="Basic and acidic residues" evidence="1">
    <location>
        <begin position="104"/>
        <end position="114"/>
    </location>
</feature>
<evidence type="ECO:0000313" key="2">
    <source>
        <dbReference type="EMBL" id="SVP89083.1"/>
    </source>
</evidence>
<sequence>MTSTVYRGELLLTQEESNDFNRTLENACLKIYGLQTPFIPWRMSPIDQPIRAHTPSSISLATVLRELDATIDPAEIIKQPLNRRSSFKLEPTPSPRPTAPPSPKKPEVKPEVKKRPNFVLDEKIEYDVDSDFYKLLNPPEDKLKELPEWARKIHKILREVCYQPYAKPFLKYFKKKTPDEANITENPQADPKPKKHEKADDLDFDDLSDDLHDILMDIDNDANNPVKDGQEDKMELDSELVTPKHVDNYVKIDTIFSVENTTDSFNTEDLNTLNHTTNDQSNKPVNKDFMEHDTQPNNEFTNTQPNSESVNTQNHEPVTVVDVEGEPKEWNIENILESLLMNEFENSSKVFSLVYMFLVRQFKVIPPGTLDWMCAQDMSNKLDQLRIQEGLLDSEKLHSFPDETVDQPIPQPVPEPPLEVKKPRTSMEDFEHEISLINKSDDYNSTISLPEVKIITDEERMEFYNNVMELDQEYQLELFTVFEHAAVWKIVGNGEIELDDRNTDPKIYRGMIKWVKEKKKVATTMQEPEIDLSKMTSEIAV</sequence>
<proteinExistence type="predicted"/>
<feature type="region of interest" description="Disordered" evidence="1">
    <location>
        <begin position="401"/>
        <end position="425"/>
    </location>
</feature>
<organism evidence="3">
    <name type="scientific">Theileria annulata</name>
    <dbReference type="NCBI Taxonomy" id="5874"/>
    <lineage>
        <taxon>Eukaryota</taxon>
        <taxon>Sar</taxon>
        <taxon>Alveolata</taxon>
        <taxon>Apicomplexa</taxon>
        <taxon>Aconoidasida</taxon>
        <taxon>Piroplasmida</taxon>
        <taxon>Theileriidae</taxon>
        <taxon>Theileria</taxon>
    </lineage>
</organism>
<gene>
    <name evidence="2" type="ORF">TAT_000093600</name>
    <name evidence="3" type="ORF">TAV_000093000</name>
</gene>
<feature type="region of interest" description="Disordered" evidence="1">
    <location>
        <begin position="181"/>
        <end position="203"/>
    </location>
</feature>
<protein>
    <submittedName>
        <fullName evidence="3">Uncharacterized protein</fullName>
    </submittedName>
</protein>
<feature type="compositionally biased region" description="Pro residues" evidence="1">
    <location>
        <begin position="92"/>
        <end position="103"/>
    </location>
</feature>
<feature type="region of interest" description="Disordered" evidence="1">
    <location>
        <begin position="82"/>
        <end position="114"/>
    </location>
</feature>
<dbReference type="EMBL" id="UIVT01000001">
    <property type="protein sequence ID" value="SVP89083.1"/>
    <property type="molecule type" value="Genomic_DNA"/>
</dbReference>
<evidence type="ECO:0000256" key="1">
    <source>
        <dbReference type="SAM" id="MobiDB-lite"/>
    </source>
</evidence>
<dbReference type="AlphaFoldDB" id="A0A3B0MKB8"/>
<evidence type="ECO:0000313" key="3">
    <source>
        <dbReference type="EMBL" id="SVP90225.1"/>
    </source>
</evidence>
<accession>A0A3B0MKB8</accession>
<dbReference type="EMBL" id="UIVS01000001">
    <property type="protein sequence ID" value="SVP90225.1"/>
    <property type="molecule type" value="Genomic_DNA"/>
</dbReference>
<name>A0A3B0MKB8_THEAN</name>
<dbReference type="VEuPathDB" id="PiroplasmaDB:TA06520"/>